<dbReference type="PROSITE" id="PS00411">
    <property type="entry name" value="KINESIN_MOTOR_1"/>
    <property type="match status" value="1"/>
</dbReference>
<feature type="compositionally biased region" description="Low complexity" evidence="8">
    <location>
        <begin position="1519"/>
        <end position="1529"/>
    </location>
</feature>
<dbReference type="InterPro" id="IPR021788">
    <property type="entry name" value="CPP1-like"/>
</dbReference>
<feature type="region of interest" description="Disordered" evidence="8">
    <location>
        <begin position="1476"/>
        <end position="1556"/>
    </location>
</feature>
<dbReference type="InterPro" id="IPR021881">
    <property type="entry name" value="NACK_C"/>
</dbReference>
<keyword evidence="9" id="KW-0472">Membrane</keyword>
<dbReference type="Pfam" id="PF11833">
    <property type="entry name" value="CPP1-like"/>
    <property type="match status" value="1"/>
</dbReference>
<dbReference type="PANTHER" id="PTHR47968:SF3">
    <property type="entry name" value="KINESIN-LIKE PROTEIN KIN-7G"/>
    <property type="match status" value="1"/>
</dbReference>
<keyword evidence="5 6" id="KW-0505">Motor protein</keyword>
<keyword evidence="12" id="KW-1185">Reference proteome</keyword>
<name>A0ABQ8C432_BRANA</name>
<evidence type="ECO:0000256" key="2">
    <source>
        <dbReference type="ARBA" id="ARBA00022701"/>
    </source>
</evidence>
<sequence>MNLEDCYRLRPRTDHKMKDYSKIGGKSTMQRTSRRLEGTAMGSTVFDLKPGVGIGPFYIGMPICDAFGKIEQDPNVYDVVHVKYYDEDPLKLDVVISFPDHGFHLRFDPSSQRLRLIEIYDVKRLQMRYGNSTIGGPSTLATFVAVYALFGPTFPGIYDKERGVYALFYPGLSFEFPIPDQYTDCCHDGEVALPLEFSDGTTPVTCRVSIYDKSSDKKVGVGKLMDRASVPPLAPGSLYMEEVHVKLGKELYFTVGGQHMPFGASPQDVWTEIGRPCGIHPKQVDQMVIHSASDLRPKTTLCGDYFYNYFTRGFDILFDGETHKAKKFVLHTNYPGHADFNSYIKCNFMISVGEGETEANRGGNKITPSTNWEQVKEVLGECGPAAIQTQGSTSNPFGSTYVYGYKDVAFEVKDFSSDEERSYSHHNFVPVMMCVYLRGGMPFANSSLMFNFPVDIYFATKLRSSLPELMTASGLTVTPPRFHFRWRTSQRTSQPFTLIAKLNRLDASASPLLQRACLALPTQRNNAMIPRAMSSSFGDVADDSTAVFPRINVKDPYKRLGISRMASEDEIQGARNFLMQQYSGHKPSVDAIESAHDKIIMQKFHERKNPKIDITKKVREVRQSKAVNFVFERFQTPATAFLVKTAVTFAVLGALTVLFPTEEGPTLQVLLSVIATFYFIHQRLKKKFWSFLYGSGSFIFSWLIGTFLMVSVIPPFIKGPRGFEVMSSLLSYVLLWVSSSYLRCNKQSKFTAHGVAQHSAETPVKILANLLLSIPPKMAAIEDQMQGSSGREEKIFVSVRLRPLSVRERVRNDVADWECINDETVIYRSHLSISERSMYPTAYTFDRVFGPECCTKDVYDQGAKEVALSVVSGVHASVFAYGQTSSGKTYTMSGITDYALADIYDYIEKHKEREFVLKFSAMEIYNESVRDLLSTDISPLRILDDPEKGTIVEKLTEETLRDWKHFKELLSICIAQRQIGETALNEVSSRSHQILRLTVESTAREYLANEKFSTLTATVNFVDLAGSERASQSLSAGTRLKEGGHINRSLLTLGTVIRKLSKEKTGHIPFRDSKLTRILQTSLGGNARTAIICTLSPAGIHVEQSRNTLLFASCAKEVATNAQVNVVMSDKVLVKHLQRELAKLESELKIPRQALVVSDTTALLMEKDLQIEKLNKEVFQLAQLLERAYSRIEDLQQVTGETPRKEILSTDSDHPNVVLGHQYPKLRVRSSWESLNITPESPAHQSSMISPQSTEHGSHENVFQLSDFRIESGAGATSPGKHLSFVTPVKFTKVRLNIREEESQNEPHIQKRKDQSCVQEERLQEIDEPSEVDSEDTCTELRCIETESPGIIMYPEPCILPVCIPDSKNLIPPTEIQEEEVKEVSAVFVQPKEKSEPAKVSPSRVLSLTNKATPQESSNHIRDHTHPDSLTMSPEKPYDWHLEKDSQTGSQSCGTSFVSSSSSALFEYERDANTPTRWYQKERAESNLKPSNIKRPPLPKHLSQMSMPATWFEKKRKPSLNSSQVSSSSAPVFERQRSGRGSISQDEGEETGRQRDKRIIHLSMEDIEQKFLALRSPKSFKDAAVDPIQDYLTSPLNWSLEFNRLEIEIIELWHDCNVSMAHRSYFFLLFRGDQKDCLYMEVELRRLKYIRETFTNNTKTIENGRTLTSMSSLRALNRERYKLSQLMQKKLSKEERENLFLRWGIGLNTKHRRLQLAHRLWSENKDMEHVRESASVVGKLMGFVDMDLASKEMYGLNFSIKPRPKKSSLWKRSVLSLSTLLEPNIKGKIRIESESESRLLLSIHVTSINKHFLPLSKRKIFINHHLHELLKPHFGLPPQHFLGLARITFQVINFRRPKVPLINLHMILPVKPQVPKRNLEKLLNRMRLLRGHDVIIRLLLLQHHPHRLHVVPREPPVSRSLEVPEEELPLQTHLDPPQGSRDLPRDKVLSAARRLVVEQDPVTREETVGLTVVNGVPMRSDFGRCVRGSRVKRRRFGLRRRSGSEHLRRSGLVVLDGAPAVDGVRSDGFEEAEGAGGDHVGGVVRDLEGDGDVRLRGEVVDFVGLDHVDPAAEGGRVGEIGVVELHQSLVGVVGVDVDVVDPLRVEVGRSADQAVDFVAFLEEELGEIWIWSETGYVGKAL</sequence>
<evidence type="ECO:0000256" key="3">
    <source>
        <dbReference type="ARBA" id="ARBA00022741"/>
    </source>
</evidence>
<dbReference type="InterPro" id="IPR019821">
    <property type="entry name" value="Kinesin_motor_CS"/>
</dbReference>
<feature type="compositionally biased region" description="Polar residues" evidence="8">
    <location>
        <begin position="1404"/>
        <end position="1418"/>
    </location>
</feature>
<dbReference type="InterPro" id="IPR005373">
    <property type="entry name" value="PHAF1"/>
</dbReference>
<feature type="transmembrane region" description="Helical" evidence="9">
    <location>
        <begin position="641"/>
        <end position="659"/>
    </location>
</feature>
<evidence type="ECO:0000256" key="7">
    <source>
        <dbReference type="SAM" id="Coils"/>
    </source>
</evidence>
<evidence type="ECO:0000256" key="5">
    <source>
        <dbReference type="ARBA" id="ARBA00023175"/>
    </source>
</evidence>
<keyword evidence="3 6" id="KW-0547">Nucleotide-binding</keyword>
<feature type="domain" description="Kinesin motor" evidence="10">
    <location>
        <begin position="794"/>
        <end position="1118"/>
    </location>
</feature>
<dbReference type="SUPFAM" id="SSF52540">
    <property type="entry name" value="P-loop containing nucleoside triphosphate hydrolases"/>
    <property type="match status" value="1"/>
</dbReference>
<dbReference type="PRINTS" id="PR00380">
    <property type="entry name" value="KINESINHEAVY"/>
</dbReference>
<proteinExistence type="inferred from homology"/>
<dbReference type="PANTHER" id="PTHR47968">
    <property type="entry name" value="CENTROMERE PROTEIN E"/>
    <property type="match status" value="1"/>
</dbReference>
<dbReference type="Pfam" id="PF03676">
    <property type="entry name" value="PHAF1"/>
    <property type="match status" value="1"/>
</dbReference>
<feature type="region of interest" description="Disordered" evidence="8">
    <location>
        <begin position="1238"/>
        <end position="1258"/>
    </location>
</feature>
<reference evidence="11 12" key="1">
    <citation type="submission" date="2021-05" db="EMBL/GenBank/DDBJ databases">
        <title>Genome Assembly of Synthetic Allotetraploid Brassica napus Reveals Homoeologous Exchanges between Subgenomes.</title>
        <authorList>
            <person name="Davis J.T."/>
        </authorList>
    </citation>
    <scope>NUCLEOTIDE SEQUENCE [LARGE SCALE GENOMIC DNA]</scope>
    <source>
        <strain evidence="12">cv. Da-Ae</strain>
        <tissue evidence="11">Seedling</tissue>
    </source>
</reference>
<keyword evidence="4 6" id="KW-0067">ATP-binding</keyword>
<accession>A0ABQ8C432</accession>
<keyword evidence="7" id="KW-0175">Coiled coil</keyword>
<feature type="region of interest" description="Disordered" evidence="8">
    <location>
        <begin position="1919"/>
        <end position="1944"/>
    </location>
</feature>
<dbReference type="InterPro" id="IPR027640">
    <property type="entry name" value="Kinesin-like_fam"/>
</dbReference>
<dbReference type="PROSITE" id="PS50067">
    <property type="entry name" value="KINESIN_MOTOR_2"/>
    <property type="match status" value="1"/>
</dbReference>
<evidence type="ECO:0000313" key="12">
    <source>
        <dbReference type="Proteomes" id="UP000824890"/>
    </source>
</evidence>
<keyword evidence="2" id="KW-0493">Microtubule</keyword>
<keyword evidence="9" id="KW-0812">Transmembrane</keyword>
<dbReference type="Proteomes" id="UP000824890">
    <property type="component" value="Unassembled WGS sequence"/>
</dbReference>
<feature type="coiled-coil region" evidence="7">
    <location>
        <begin position="1127"/>
        <end position="1191"/>
    </location>
</feature>
<feature type="compositionally biased region" description="Basic and acidic residues" evidence="8">
    <location>
        <begin position="1436"/>
        <end position="1446"/>
    </location>
</feature>
<keyword evidence="9" id="KW-1133">Transmembrane helix</keyword>
<evidence type="ECO:0000256" key="6">
    <source>
        <dbReference type="PROSITE-ProRule" id="PRU00283"/>
    </source>
</evidence>
<comment type="caution">
    <text evidence="11">The sequence shown here is derived from an EMBL/GenBank/DDBJ whole genome shotgun (WGS) entry which is preliminary data.</text>
</comment>
<dbReference type="InterPro" id="IPR036961">
    <property type="entry name" value="Kinesin_motor_dom_sf"/>
</dbReference>
<feature type="transmembrane region" description="Helical" evidence="9">
    <location>
        <begin position="690"/>
        <end position="713"/>
    </location>
</feature>
<feature type="binding site" evidence="6">
    <location>
        <begin position="882"/>
        <end position="889"/>
    </location>
    <ligand>
        <name>ATP</name>
        <dbReference type="ChEBI" id="CHEBI:30616"/>
    </ligand>
</feature>
<evidence type="ECO:0000256" key="1">
    <source>
        <dbReference type="ARBA" id="ARBA00007310"/>
    </source>
</evidence>
<dbReference type="InterPro" id="IPR027417">
    <property type="entry name" value="P-loop_NTPase"/>
</dbReference>
<dbReference type="EMBL" id="JAGKQM010000009">
    <property type="protein sequence ID" value="KAH0911825.1"/>
    <property type="molecule type" value="Genomic_DNA"/>
</dbReference>
<protein>
    <recommendedName>
        <fullName evidence="10">Kinesin motor domain-containing protein</fullName>
    </recommendedName>
</protein>
<dbReference type="CDD" id="cd01374">
    <property type="entry name" value="KISc_CENP_E"/>
    <property type="match status" value="1"/>
</dbReference>
<dbReference type="SMART" id="SM00129">
    <property type="entry name" value="KISc"/>
    <property type="match status" value="1"/>
</dbReference>
<evidence type="ECO:0000313" key="11">
    <source>
        <dbReference type="EMBL" id="KAH0911825.1"/>
    </source>
</evidence>
<feature type="region of interest" description="Disordered" evidence="8">
    <location>
        <begin position="1392"/>
        <end position="1456"/>
    </location>
</feature>
<evidence type="ECO:0000256" key="4">
    <source>
        <dbReference type="ARBA" id="ARBA00022840"/>
    </source>
</evidence>
<dbReference type="InterPro" id="IPR001752">
    <property type="entry name" value="Kinesin_motor_dom"/>
</dbReference>
<feature type="compositionally biased region" description="Polar residues" evidence="8">
    <location>
        <begin position="1238"/>
        <end position="1255"/>
    </location>
</feature>
<gene>
    <name evidence="11" type="ORF">HID58_035146</name>
</gene>
<dbReference type="Pfam" id="PF11995">
    <property type="entry name" value="DUF3490"/>
    <property type="match status" value="1"/>
</dbReference>
<comment type="similarity">
    <text evidence="1">Belongs to the TRAFAC class myosin-kinesin ATPase superfamily. Kinesin family. KIN-7 subfamily.</text>
</comment>
<organism evidence="11 12">
    <name type="scientific">Brassica napus</name>
    <name type="common">Rape</name>
    <dbReference type="NCBI Taxonomy" id="3708"/>
    <lineage>
        <taxon>Eukaryota</taxon>
        <taxon>Viridiplantae</taxon>
        <taxon>Streptophyta</taxon>
        <taxon>Embryophyta</taxon>
        <taxon>Tracheophyta</taxon>
        <taxon>Spermatophyta</taxon>
        <taxon>Magnoliopsida</taxon>
        <taxon>eudicotyledons</taxon>
        <taxon>Gunneridae</taxon>
        <taxon>Pentapetalae</taxon>
        <taxon>rosids</taxon>
        <taxon>malvids</taxon>
        <taxon>Brassicales</taxon>
        <taxon>Brassicaceae</taxon>
        <taxon>Brassiceae</taxon>
        <taxon>Brassica</taxon>
    </lineage>
</organism>
<evidence type="ECO:0000256" key="9">
    <source>
        <dbReference type="SAM" id="Phobius"/>
    </source>
</evidence>
<dbReference type="Pfam" id="PF00225">
    <property type="entry name" value="Kinesin"/>
    <property type="match status" value="1"/>
</dbReference>
<dbReference type="Gene3D" id="3.40.850.10">
    <property type="entry name" value="Kinesin motor domain"/>
    <property type="match status" value="1"/>
</dbReference>
<evidence type="ECO:0000259" key="10">
    <source>
        <dbReference type="PROSITE" id="PS50067"/>
    </source>
</evidence>
<evidence type="ECO:0000256" key="8">
    <source>
        <dbReference type="SAM" id="MobiDB-lite"/>
    </source>
</evidence>